<evidence type="ECO:0000313" key="5">
    <source>
        <dbReference type="Proteomes" id="UP000826462"/>
    </source>
</evidence>
<sequence>MSINSLLQSAFSHHREGRFDLAENLYLEVIKSAPTHWSARFGLAEVLNRTNRYDAAIGWLMPMLSEDPDECVPVHREIGFAHASAGRPQRALEHFRSILEKQPNDPETLHLVANFEQSLYLNEEADAHYRRALEHKLFVSVPSAVKPSPFSALFVFAPGRGNTPFSYLVEGAPFDSNVLNLLQDFKYDNEVLRNSGDVVVNLIADVDQCGPMLALAEEFVEQVGKPVVNHPKRIANTGRESIAKLIADTPGCIVPQARLYTTDALRALIADEAAFPWTFPLLLRRAGTHGGNDFELAHLMWQVRAFVERHGDSCDYYLTPFVDYQSQDGHYRKYRFFYVDGEILPYHLAIGDQWKVHHATTAMARTPWMQEEEQAFLDNPASVFGETQYAALRTIGESIGLDYFGIDCALDTQGAVVVFEVNACMLAHGDNGSFPYKTASVERIKRAFHAMLARIASGKVKGDKGEGEGQRGADAS</sequence>
<keyword evidence="2 3" id="KW-0802">TPR repeat</keyword>
<dbReference type="InterPro" id="IPR019734">
    <property type="entry name" value="TPR_rpt"/>
</dbReference>
<dbReference type="SMART" id="SM00028">
    <property type="entry name" value="TPR"/>
    <property type="match status" value="3"/>
</dbReference>
<dbReference type="PANTHER" id="PTHR45586">
    <property type="entry name" value="TPR REPEAT-CONTAINING PROTEIN PA4667"/>
    <property type="match status" value="1"/>
</dbReference>
<evidence type="ECO:0000256" key="2">
    <source>
        <dbReference type="ARBA" id="ARBA00022803"/>
    </source>
</evidence>
<dbReference type="InterPro" id="IPR051012">
    <property type="entry name" value="CellSynth/LPSAsmb/PSIAsmb"/>
</dbReference>
<dbReference type="SUPFAM" id="SSF48452">
    <property type="entry name" value="TPR-like"/>
    <property type="match status" value="1"/>
</dbReference>
<dbReference type="Gene3D" id="1.25.40.10">
    <property type="entry name" value="Tetratricopeptide repeat domain"/>
    <property type="match status" value="1"/>
</dbReference>
<dbReference type="PROSITE" id="PS50005">
    <property type="entry name" value="TPR"/>
    <property type="match status" value="1"/>
</dbReference>
<dbReference type="InterPro" id="IPR011990">
    <property type="entry name" value="TPR-like_helical_dom_sf"/>
</dbReference>
<evidence type="ECO:0000313" key="4">
    <source>
        <dbReference type="EMBL" id="QYD72127.1"/>
    </source>
</evidence>
<dbReference type="EMBL" id="CP080096">
    <property type="protein sequence ID" value="QYD72127.1"/>
    <property type="molecule type" value="Genomic_DNA"/>
</dbReference>
<dbReference type="PANTHER" id="PTHR45586:SF1">
    <property type="entry name" value="LIPOPOLYSACCHARIDE ASSEMBLY PROTEIN B"/>
    <property type="match status" value="1"/>
</dbReference>
<name>A0ABX8UUZ6_9BURK</name>
<proteinExistence type="predicted"/>
<reference evidence="4 5" key="1">
    <citation type="submission" date="2021-07" db="EMBL/GenBank/DDBJ databases">
        <title>Paraburkholderia edwinii protects Aspergillus sp. from phenazines by acting as a toxin sponge.</title>
        <authorList>
            <person name="Dahlstrom K.M."/>
            <person name="Newman D.K."/>
        </authorList>
    </citation>
    <scope>NUCLEOTIDE SEQUENCE [LARGE SCALE GENOMIC DNA]</scope>
    <source>
        <strain evidence="4 5">Pe01</strain>
    </source>
</reference>
<evidence type="ECO:0000256" key="3">
    <source>
        <dbReference type="PROSITE-ProRule" id="PRU00339"/>
    </source>
</evidence>
<dbReference type="RefSeq" id="WP_219801555.1">
    <property type="nucleotide sequence ID" value="NZ_CP080096.1"/>
</dbReference>
<feature type="repeat" description="TPR" evidence="3">
    <location>
        <begin position="72"/>
        <end position="105"/>
    </location>
</feature>
<keyword evidence="1" id="KW-0677">Repeat</keyword>
<evidence type="ECO:0000256" key="1">
    <source>
        <dbReference type="ARBA" id="ARBA00022737"/>
    </source>
</evidence>
<dbReference type="Pfam" id="PF13432">
    <property type="entry name" value="TPR_16"/>
    <property type="match status" value="1"/>
</dbReference>
<dbReference type="Proteomes" id="UP000826462">
    <property type="component" value="Chromosome 2"/>
</dbReference>
<protein>
    <submittedName>
        <fullName evidence="4">Tetratricopeptide repeat protein</fullName>
    </submittedName>
</protein>
<organism evidence="4 5">
    <name type="scientific">Paraburkholderia edwinii</name>
    <dbReference type="NCBI Taxonomy" id="2861782"/>
    <lineage>
        <taxon>Bacteria</taxon>
        <taxon>Pseudomonadati</taxon>
        <taxon>Pseudomonadota</taxon>
        <taxon>Betaproteobacteria</taxon>
        <taxon>Burkholderiales</taxon>
        <taxon>Burkholderiaceae</taxon>
        <taxon>Paraburkholderia</taxon>
    </lineage>
</organism>
<gene>
    <name evidence="4" type="ORF">KZJ38_34855</name>
</gene>
<keyword evidence="5" id="KW-1185">Reference proteome</keyword>
<dbReference type="SUPFAM" id="SSF56059">
    <property type="entry name" value="Glutathione synthetase ATP-binding domain-like"/>
    <property type="match status" value="1"/>
</dbReference>
<accession>A0ABX8UUZ6</accession>